<dbReference type="Gene3D" id="3.80.10.10">
    <property type="entry name" value="Ribonuclease Inhibitor"/>
    <property type="match status" value="1"/>
</dbReference>
<sequence length="333" mass="38928">MKTTIDQLCPDIWQYVFEYFHARELFTSLIHVTKAADDVLLNENQHFSARTLVIDTVVRTPPKELMPARVISLELYEDSRFNTIRQYFQLRSLKLIGDPQWIIYVLKQISQNNKRLEQLTFLIPSIGFLYDLLASISVISSLRRLEIRADQFEEKIKVPSSFVRLAKIEQFILHSCSSISWNELLYMSPHMSNVRFLDITLIKCHNNLLNSFTLPKLRSLFLILIEIPFELIIQLVTTAPSLVKLKLNGLVDEQGFVINHKWSKLFESCSSLKSIIVSVSLEQSISSYYSETIRESLHRINLTLNVFDDDSEYYLDTRQQNHWWKLSGVIIQH</sequence>
<evidence type="ECO:0008006" key="3">
    <source>
        <dbReference type="Google" id="ProtNLM"/>
    </source>
</evidence>
<protein>
    <recommendedName>
        <fullName evidence="3">F-box domain-containing protein</fullName>
    </recommendedName>
</protein>
<evidence type="ECO:0000313" key="2">
    <source>
        <dbReference type="Proteomes" id="UP000663852"/>
    </source>
</evidence>
<accession>A0A815SVV3</accession>
<dbReference type="InterPro" id="IPR032675">
    <property type="entry name" value="LRR_dom_sf"/>
</dbReference>
<dbReference type="SUPFAM" id="SSF52047">
    <property type="entry name" value="RNI-like"/>
    <property type="match status" value="1"/>
</dbReference>
<gene>
    <name evidence="1" type="ORF">EDS130_LOCUS42457</name>
</gene>
<evidence type="ECO:0000313" key="1">
    <source>
        <dbReference type="EMBL" id="CAF1498149.1"/>
    </source>
</evidence>
<reference evidence="1" key="1">
    <citation type="submission" date="2021-02" db="EMBL/GenBank/DDBJ databases">
        <authorList>
            <person name="Nowell W R."/>
        </authorList>
    </citation>
    <scope>NUCLEOTIDE SEQUENCE</scope>
</reference>
<dbReference type="EMBL" id="CAJNOJ010000620">
    <property type="protein sequence ID" value="CAF1498149.1"/>
    <property type="molecule type" value="Genomic_DNA"/>
</dbReference>
<dbReference type="OrthoDB" id="9994419at2759"/>
<proteinExistence type="predicted"/>
<organism evidence="1 2">
    <name type="scientific">Adineta ricciae</name>
    <name type="common">Rotifer</name>
    <dbReference type="NCBI Taxonomy" id="249248"/>
    <lineage>
        <taxon>Eukaryota</taxon>
        <taxon>Metazoa</taxon>
        <taxon>Spiralia</taxon>
        <taxon>Gnathifera</taxon>
        <taxon>Rotifera</taxon>
        <taxon>Eurotatoria</taxon>
        <taxon>Bdelloidea</taxon>
        <taxon>Adinetida</taxon>
        <taxon>Adinetidae</taxon>
        <taxon>Adineta</taxon>
    </lineage>
</organism>
<name>A0A815SVV3_ADIRI</name>
<dbReference type="AlphaFoldDB" id="A0A815SVV3"/>
<dbReference type="Proteomes" id="UP000663852">
    <property type="component" value="Unassembled WGS sequence"/>
</dbReference>
<comment type="caution">
    <text evidence="1">The sequence shown here is derived from an EMBL/GenBank/DDBJ whole genome shotgun (WGS) entry which is preliminary data.</text>
</comment>